<dbReference type="Proteomes" id="UP000182983">
    <property type="component" value="Unassembled WGS sequence"/>
</dbReference>
<proteinExistence type="inferred from homology"/>
<keyword evidence="9 14" id="KW-0472">Membrane</keyword>
<evidence type="ECO:0000313" key="15">
    <source>
        <dbReference type="EMBL" id="SEH35706.1"/>
    </source>
</evidence>
<dbReference type="Pfam" id="PF02673">
    <property type="entry name" value="BacA"/>
    <property type="match status" value="1"/>
</dbReference>
<name>A0A1H6HJR7_MAGFU</name>
<dbReference type="PANTHER" id="PTHR30622">
    <property type="entry name" value="UNDECAPRENYL-DIPHOSPHATASE"/>
    <property type="match status" value="1"/>
</dbReference>
<keyword evidence="5 14" id="KW-1003">Cell membrane</keyword>
<feature type="transmembrane region" description="Helical" evidence="14">
    <location>
        <begin position="108"/>
        <end position="126"/>
    </location>
</feature>
<dbReference type="HAMAP" id="MF_01006">
    <property type="entry name" value="Undec_diphosphatase"/>
    <property type="match status" value="1"/>
</dbReference>
<keyword evidence="10 14" id="KW-0046">Antibiotic resistance</keyword>
<dbReference type="OrthoDB" id="9808289at2"/>
<protein>
    <recommendedName>
        <fullName evidence="4 14">Undecaprenyl-diphosphatase</fullName>
        <ecNumber evidence="3 14">3.6.1.27</ecNumber>
    </recommendedName>
    <alternativeName>
        <fullName evidence="12 14">Bacitracin resistance protein</fullName>
    </alternativeName>
    <alternativeName>
        <fullName evidence="11 14">Undecaprenyl pyrophosphate phosphatase</fullName>
    </alternativeName>
</protein>
<dbReference type="PANTHER" id="PTHR30622:SF3">
    <property type="entry name" value="UNDECAPRENYL-DIPHOSPHATASE"/>
    <property type="match status" value="1"/>
</dbReference>
<dbReference type="NCBIfam" id="NF001389">
    <property type="entry name" value="PRK00281.1-2"/>
    <property type="match status" value="1"/>
</dbReference>
<dbReference type="GO" id="GO:0008360">
    <property type="term" value="P:regulation of cell shape"/>
    <property type="evidence" value="ECO:0007669"/>
    <property type="project" value="UniProtKB-KW"/>
</dbReference>
<comment type="similarity">
    <text evidence="2 14">Belongs to the UppP family.</text>
</comment>
<dbReference type="GO" id="GO:0050380">
    <property type="term" value="F:undecaprenyl-diphosphatase activity"/>
    <property type="evidence" value="ECO:0007669"/>
    <property type="project" value="UniProtKB-UniRule"/>
</dbReference>
<keyword evidence="14" id="KW-0133">Cell shape</keyword>
<sequence length="264" mass="28373">MSAYLDALILGLVEGLTEFLPISSTAHLLLIGDMLGFEGPPGKTFEIVIQLGSILAICVVYWGKLWSVASSLHQPASRAFVRNILIAFLPACVAGMFLYKYIRQLLDTPIVAAIALIVGGVVILAIEKMVHTPRVHTIEDISPRRALAIGMCQVLAMVPGVSRAGATIMGSLLLGVDRRAATEFSFFLAIPTMIGASVYSIYKNWADLSFDNGTLIAAGFIAAFLAALLVVKSLVVFVSRHGFAPFAWYRIAFGGTMLALLLTR</sequence>
<accession>A0A1H6HJR7</accession>
<comment type="function">
    <text evidence="14">Catalyzes the dephosphorylation of undecaprenyl diphosphate (UPP). Confers resistance to bacitracin.</text>
</comment>
<dbReference type="EMBL" id="FNWO01000006">
    <property type="protein sequence ID" value="SEH35706.1"/>
    <property type="molecule type" value="Genomic_DNA"/>
</dbReference>
<feature type="transmembrane region" description="Helical" evidence="14">
    <location>
        <begin position="84"/>
        <end position="102"/>
    </location>
</feature>
<evidence type="ECO:0000256" key="2">
    <source>
        <dbReference type="ARBA" id="ARBA00010621"/>
    </source>
</evidence>
<keyword evidence="8 14" id="KW-1133">Transmembrane helix</keyword>
<evidence type="ECO:0000313" key="16">
    <source>
        <dbReference type="Proteomes" id="UP000182983"/>
    </source>
</evidence>
<dbReference type="AlphaFoldDB" id="A0A1H6HJR7"/>
<keyword evidence="16" id="KW-1185">Reference proteome</keyword>
<evidence type="ECO:0000256" key="9">
    <source>
        <dbReference type="ARBA" id="ARBA00023136"/>
    </source>
</evidence>
<dbReference type="NCBIfam" id="NF001390">
    <property type="entry name" value="PRK00281.1-4"/>
    <property type="match status" value="1"/>
</dbReference>
<evidence type="ECO:0000256" key="1">
    <source>
        <dbReference type="ARBA" id="ARBA00004651"/>
    </source>
</evidence>
<evidence type="ECO:0000256" key="5">
    <source>
        <dbReference type="ARBA" id="ARBA00022475"/>
    </source>
</evidence>
<evidence type="ECO:0000256" key="4">
    <source>
        <dbReference type="ARBA" id="ARBA00021581"/>
    </source>
</evidence>
<feature type="transmembrane region" description="Helical" evidence="14">
    <location>
        <begin position="7"/>
        <end position="32"/>
    </location>
</feature>
<dbReference type="GO" id="GO:0071555">
    <property type="term" value="P:cell wall organization"/>
    <property type="evidence" value="ECO:0007669"/>
    <property type="project" value="UniProtKB-KW"/>
</dbReference>
<reference evidence="16" key="1">
    <citation type="submission" date="2016-10" db="EMBL/GenBank/DDBJ databases">
        <authorList>
            <person name="Varghese N."/>
            <person name="Submissions S."/>
        </authorList>
    </citation>
    <scope>NUCLEOTIDE SEQUENCE [LARGE SCALE GENOMIC DNA]</scope>
    <source>
        <strain evidence="16">DSM 13234</strain>
    </source>
</reference>
<evidence type="ECO:0000256" key="7">
    <source>
        <dbReference type="ARBA" id="ARBA00022801"/>
    </source>
</evidence>
<evidence type="ECO:0000256" key="10">
    <source>
        <dbReference type="ARBA" id="ARBA00023251"/>
    </source>
</evidence>
<keyword evidence="6 14" id="KW-0812">Transmembrane</keyword>
<keyword evidence="14" id="KW-0961">Cell wall biogenesis/degradation</keyword>
<comment type="subcellular location">
    <subcellularLocation>
        <location evidence="1 14">Cell membrane</location>
        <topology evidence="1 14">Multi-pass membrane protein</topology>
    </subcellularLocation>
</comment>
<evidence type="ECO:0000256" key="11">
    <source>
        <dbReference type="ARBA" id="ARBA00032707"/>
    </source>
</evidence>
<comment type="miscellaneous">
    <text evidence="14">Bacitracin is thought to be involved in the inhibition of peptidoglycan synthesis by sequestering undecaprenyl diphosphate, thereby reducing the pool of lipid carrier available.</text>
</comment>
<comment type="catalytic activity">
    <reaction evidence="13 14">
        <text>di-trans,octa-cis-undecaprenyl diphosphate + H2O = di-trans,octa-cis-undecaprenyl phosphate + phosphate + H(+)</text>
        <dbReference type="Rhea" id="RHEA:28094"/>
        <dbReference type="ChEBI" id="CHEBI:15377"/>
        <dbReference type="ChEBI" id="CHEBI:15378"/>
        <dbReference type="ChEBI" id="CHEBI:43474"/>
        <dbReference type="ChEBI" id="CHEBI:58405"/>
        <dbReference type="ChEBI" id="CHEBI:60392"/>
        <dbReference type="EC" id="3.6.1.27"/>
    </reaction>
</comment>
<evidence type="ECO:0000256" key="13">
    <source>
        <dbReference type="ARBA" id="ARBA00047594"/>
    </source>
</evidence>
<dbReference type="InterPro" id="IPR003824">
    <property type="entry name" value="UppP"/>
</dbReference>
<evidence type="ECO:0000256" key="6">
    <source>
        <dbReference type="ARBA" id="ARBA00022692"/>
    </source>
</evidence>
<dbReference type="GO" id="GO:0005886">
    <property type="term" value="C:plasma membrane"/>
    <property type="evidence" value="ECO:0007669"/>
    <property type="project" value="UniProtKB-SubCell"/>
</dbReference>
<dbReference type="GO" id="GO:0009252">
    <property type="term" value="P:peptidoglycan biosynthetic process"/>
    <property type="evidence" value="ECO:0007669"/>
    <property type="project" value="UniProtKB-KW"/>
</dbReference>
<evidence type="ECO:0000256" key="3">
    <source>
        <dbReference type="ARBA" id="ARBA00012374"/>
    </source>
</evidence>
<dbReference type="RefSeq" id="WP_074767781.1">
    <property type="nucleotide sequence ID" value="NZ_FNWO01000006.1"/>
</dbReference>
<dbReference type="NCBIfam" id="TIGR00753">
    <property type="entry name" value="undec_PP_bacA"/>
    <property type="match status" value="1"/>
</dbReference>
<evidence type="ECO:0000256" key="14">
    <source>
        <dbReference type="HAMAP-Rule" id="MF_01006"/>
    </source>
</evidence>
<feature type="transmembrane region" description="Helical" evidence="14">
    <location>
        <begin position="214"/>
        <end position="237"/>
    </location>
</feature>
<keyword evidence="14" id="KW-0573">Peptidoglycan synthesis</keyword>
<feature type="transmembrane region" description="Helical" evidence="14">
    <location>
        <begin position="243"/>
        <end position="262"/>
    </location>
</feature>
<feature type="transmembrane region" description="Helical" evidence="14">
    <location>
        <begin position="184"/>
        <end position="202"/>
    </location>
</feature>
<dbReference type="GO" id="GO:0046677">
    <property type="term" value="P:response to antibiotic"/>
    <property type="evidence" value="ECO:0007669"/>
    <property type="project" value="UniProtKB-UniRule"/>
</dbReference>
<feature type="transmembrane region" description="Helical" evidence="14">
    <location>
        <begin position="147"/>
        <end position="172"/>
    </location>
</feature>
<gene>
    <name evidence="14" type="primary">uppP</name>
    <name evidence="15" type="ORF">SAMN04244559_01830</name>
</gene>
<dbReference type="EC" id="3.6.1.27" evidence="3 14"/>
<organism evidence="15 16">
    <name type="scientific">Magnetospirillum fulvum</name>
    <name type="common">Rhodospirillum fulvum</name>
    <dbReference type="NCBI Taxonomy" id="1082"/>
    <lineage>
        <taxon>Bacteria</taxon>
        <taxon>Pseudomonadati</taxon>
        <taxon>Pseudomonadota</taxon>
        <taxon>Alphaproteobacteria</taxon>
        <taxon>Rhodospirillales</taxon>
        <taxon>Rhodospirillaceae</taxon>
        <taxon>Magnetospirillum</taxon>
    </lineage>
</organism>
<evidence type="ECO:0000256" key="12">
    <source>
        <dbReference type="ARBA" id="ARBA00032932"/>
    </source>
</evidence>
<feature type="transmembrane region" description="Helical" evidence="14">
    <location>
        <begin position="44"/>
        <end position="63"/>
    </location>
</feature>
<keyword evidence="7 14" id="KW-0378">Hydrolase</keyword>
<evidence type="ECO:0000256" key="8">
    <source>
        <dbReference type="ARBA" id="ARBA00022989"/>
    </source>
</evidence>